<comment type="caution">
    <text evidence="1">The sequence shown here is derived from an EMBL/GenBank/DDBJ whole genome shotgun (WGS) entry which is preliminary data.</text>
</comment>
<evidence type="ECO:0000313" key="1">
    <source>
        <dbReference type="EMBL" id="NYZ19205.1"/>
    </source>
</evidence>
<protein>
    <submittedName>
        <fullName evidence="1">Uncharacterized protein</fullName>
    </submittedName>
</protein>
<dbReference type="EMBL" id="JABFDB010000002">
    <property type="protein sequence ID" value="NYZ19205.1"/>
    <property type="molecule type" value="Genomic_DNA"/>
</dbReference>
<proteinExistence type="predicted"/>
<sequence>MSRRRGLRIDRRSDVAALVDRQFDRHDHARPAQVAAFTAALKPSEDRLMALQTAGNPMQWTDQVFIEAKWLLHYTTDWGRLDRELGRLSQSFERPDQAVAVQQSPIDGAWGQAYAEWFLKLDASIDGLNELADAGADAAYPLAFLAPVSTMDGMQATLGALRCSDIVVTGLDNRDAFGSLTTFLSEVLFKKGLRACIEQHTTGFTITDAMVDSYRAWQDGWQDPETGFWGAWYRDGHRTVKAPDLSFTFHTVSYRRGKVELWPRIIDTLLGMKDCGYPYGWKSNGRYLNHNNYDVVKILGYGWAEATDAQRTAASAAIGELLDWCLTSSLQPDGSFAIDPDAYSSVADAFYYGVVFLDICGYWDKAKRFWTDQDFPDAKAKAALIAGRIRALGLTEESAKAALAIVDAVVS</sequence>
<organism evidence="1 2">
    <name type="scientific">Azospirillum oleiclasticum</name>
    <dbReference type="NCBI Taxonomy" id="2735135"/>
    <lineage>
        <taxon>Bacteria</taxon>
        <taxon>Pseudomonadati</taxon>
        <taxon>Pseudomonadota</taxon>
        <taxon>Alphaproteobacteria</taxon>
        <taxon>Rhodospirillales</taxon>
        <taxon>Azospirillaceae</taxon>
        <taxon>Azospirillum</taxon>
    </lineage>
</organism>
<accession>A0ABX2T940</accession>
<dbReference type="Proteomes" id="UP000584642">
    <property type="component" value="Unassembled WGS sequence"/>
</dbReference>
<name>A0ABX2T940_9PROT</name>
<dbReference type="RefSeq" id="WP_180280978.1">
    <property type="nucleotide sequence ID" value="NZ_JABFDB010000002.1"/>
</dbReference>
<keyword evidence="2" id="KW-1185">Reference proteome</keyword>
<evidence type="ECO:0000313" key="2">
    <source>
        <dbReference type="Proteomes" id="UP000584642"/>
    </source>
</evidence>
<reference evidence="1 2" key="1">
    <citation type="submission" date="2020-05" db="EMBL/GenBank/DDBJ databases">
        <title>Azospirillum oleiclasticum sp. nov, a nitrogen-fixing and heavy crude oil-emulsifying bacterium isolated from the crude oil of Yumen Oilfield.</title>
        <authorList>
            <person name="Wu D."/>
            <person name="Cai M."/>
            <person name="Zhang X."/>
        </authorList>
    </citation>
    <scope>NUCLEOTIDE SEQUENCE [LARGE SCALE GENOMIC DNA]</scope>
    <source>
        <strain evidence="1 2">ROY-1-1-2</strain>
    </source>
</reference>
<gene>
    <name evidence="1" type="ORF">HND93_05730</name>
</gene>